<feature type="compositionally biased region" description="Basic residues" evidence="1">
    <location>
        <begin position="336"/>
        <end position="348"/>
    </location>
</feature>
<proteinExistence type="predicted"/>
<accession>A0A9D4PZZ9</accession>
<comment type="caution">
    <text evidence="2">The sequence shown here is derived from an EMBL/GenBank/DDBJ whole genome shotgun (WGS) entry which is preliminary data.</text>
</comment>
<feature type="region of interest" description="Disordered" evidence="1">
    <location>
        <begin position="313"/>
        <end position="356"/>
    </location>
</feature>
<evidence type="ECO:0000313" key="3">
    <source>
        <dbReference type="Proteomes" id="UP000821837"/>
    </source>
</evidence>
<sequence length="356" mass="38173">MASLIPPPLFLSTPGDPPIPWADWKLIFQAYADAAGEDAAKPERRKALFINALGYAGLKLYQTLSSANASETPASSDVFQAALALFDDHFKRRVLMSVADSSKKARPSLFQKPSRLRERMNLFVCSWSNSLRTQCSNFLLRGAMAPVLCFTGRANKAALLLRLGAAVNMAARLHSPFVAVNMAAPPRRGVGEAVNMATPSGCYFPCSSSSCVCSGCTFCVCTAFYSACIFCMCSACACAFIDAASFAHSESESPTDATAVLPDSVSFVRPTVPSPQVPPGTSKTFLQGGEAFSAHRDGPKMKHRPAVCATKSCEEAKPSPPLIILSVSTQSPPSSSRKRRSRRKRKKPGRVEDSVT</sequence>
<evidence type="ECO:0000256" key="1">
    <source>
        <dbReference type="SAM" id="MobiDB-lite"/>
    </source>
</evidence>
<gene>
    <name evidence="2" type="ORF">HPB52_013939</name>
</gene>
<dbReference type="Proteomes" id="UP000821837">
    <property type="component" value="Chromosome 3"/>
</dbReference>
<dbReference type="EMBL" id="JABSTV010001249">
    <property type="protein sequence ID" value="KAH7961997.1"/>
    <property type="molecule type" value="Genomic_DNA"/>
</dbReference>
<organism evidence="2 3">
    <name type="scientific">Rhipicephalus sanguineus</name>
    <name type="common">Brown dog tick</name>
    <name type="synonym">Ixodes sanguineus</name>
    <dbReference type="NCBI Taxonomy" id="34632"/>
    <lineage>
        <taxon>Eukaryota</taxon>
        <taxon>Metazoa</taxon>
        <taxon>Ecdysozoa</taxon>
        <taxon>Arthropoda</taxon>
        <taxon>Chelicerata</taxon>
        <taxon>Arachnida</taxon>
        <taxon>Acari</taxon>
        <taxon>Parasitiformes</taxon>
        <taxon>Ixodida</taxon>
        <taxon>Ixodoidea</taxon>
        <taxon>Ixodidae</taxon>
        <taxon>Rhipicephalinae</taxon>
        <taxon>Rhipicephalus</taxon>
        <taxon>Rhipicephalus</taxon>
    </lineage>
</organism>
<keyword evidence="3" id="KW-1185">Reference proteome</keyword>
<reference evidence="2" key="1">
    <citation type="journal article" date="2020" name="Cell">
        <title>Large-Scale Comparative Analyses of Tick Genomes Elucidate Their Genetic Diversity and Vector Capacities.</title>
        <authorList>
            <consortium name="Tick Genome and Microbiome Consortium (TIGMIC)"/>
            <person name="Jia N."/>
            <person name="Wang J."/>
            <person name="Shi W."/>
            <person name="Du L."/>
            <person name="Sun Y."/>
            <person name="Zhan W."/>
            <person name="Jiang J.F."/>
            <person name="Wang Q."/>
            <person name="Zhang B."/>
            <person name="Ji P."/>
            <person name="Bell-Sakyi L."/>
            <person name="Cui X.M."/>
            <person name="Yuan T.T."/>
            <person name="Jiang B.G."/>
            <person name="Yang W.F."/>
            <person name="Lam T.T."/>
            <person name="Chang Q.C."/>
            <person name="Ding S.J."/>
            <person name="Wang X.J."/>
            <person name="Zhu J.G."/>
            <person name="Ruan X.D."/>
            <person name="Zhao L."/>
            <person name="Wei J.T."/>
            <person name="Ye R.Z."/>
            <person name="Que T.C."/>
            <person name="Du C.H."/>
            <person name="Zhou Y.H."/>
            <person name="Cheng J.X."/>
            <person name="Dai P.F."/>
            <person name="Guo W.B."/>
            <person name="Han X.H."/>
            <person name="Huang E.J."/>
            <person name="Li L.F."/>
            <person name="Wei W."/>
            <person name="Gao Y.C."/>
            <person name="Liu J.Z."/>
            <person name="Shao H.Z."/>
            <person name="Wang X."/>
            <person name="Wang C.C."/>
            <person name="Yang T.C."/>
            <person name="Huo Q.B."/>
            <person name="Li W."/>
            <person name="Chen H.Y."/>
            <person name="Chen S.E."/>
            <person name="Zhou L.G."/>
            <person name="Ni X.B."/>
            <person name="Tian J.H."/>
            <person name="Sheng Y."/>
            <person name="Liu T."/>
            <person name="Pan Y.S."/>
            <person name="Xia L.Y."/>
            <person name="Li J."/>
            <person name="Zhao F."/>
            <person name="Cao W.C."/>
        </authorList>
    </citation>
    <scope>NUCLEOTIDE SEQUENCE</scope>
    <source>
        <strain evidence="2">Rsan-2018</strain>
    </source>
</reference>
<name>A0A9D4PZZ9_RHISA</name>
<evidence type="ECO:0000313" key="2">
    <source>
        <dbReference type="EMBL" id="KAH7961997.1"/>
    </source>
</evidence>
<protein>
    <submittedName>
        <fullName evidence="2">Uncharacterized protein</fullName>
    </submittedName>
</protein>
<dbReference type="AlphaFoldDB" id="A0A9D4PZZ9"/>
<reference evidence="2" key="2">
    <citation type="submission" date="2021-09" db="EMBL/GenBank/DDBJ databases">
        <authorList>
            <person name="Jia N."/>
            <person name="Wang J."/>
            <person name="Shi W."/>
            <person name="Du L."/>
            <person name="Sun Y."/>
            <person name="Zhan W."/>
            <person name="Jiang J."/>
            <person name="Wang Q."/>
            <person name="Zhang B."/>
            <person name="Ji P."/>
            <person name="Sakyi L.B."/>
            <person name="Cui X."/>
            <person name="Yuan T."/>
            <person name="Jiang B."/>
            <person name="Yang W."/>
            <person name="Lam T.T.-Y."/>
            <person name="Chang Q."/>
            <person name="Ding S."/>
            <person name="Wang X."/>
            <person name="Zhu J."/>
            <person name="Ruan X."/>
            <person name="Zhao L."/>
            <person name="Wei J."/>
            <person name="Que T."/>
            <person name="Du C."/>
            <person name="Cheng J."/>
            <person name="Dai P."/>
            <person name="Han X."/>
            <person name="Huang E."/>
            <person name="Gao Y."/>
            <person name="Liu J."/>
            <person name="Shao H."/>
            <person name="Ye R."/>
            <person name="Li L."/>
            <person name="Wei W."/>
            <person name="Wang X."/>
            <person name="Wang C."/>
            <person name="Huo Q."/>
            <person name="Li W."/>
            <person name="Guo W."/>
            <person name="Chen H."/>
            <person name="Chen S."/>
            <person name="Zhou L."/>
            <person name="Zhou L."/>
            <person name="Ni X."/>
            <person name="Tian J."/>
            <person name="Zhou Y."/>
            <person name="Sheng Y."/>
            <person name="Liu T."/>
            <person name="Pan Y."/>
            <person name="Xia L."/>
            <person name="Li J."/>
            <person name="Zhao F."/>
            <person name="Cao W."/>
        </authorList>
    </citation>
    <scope>NUCLEOTIDE SEQUENCE</scope>
    <source>
        <strain evidence="2">Rsan-2018</strain>
        <tissue evidence="2">Larvae</tissue>
    </source>
</reference>